<gene>
    <name evidence="1" type="ORF">HK105_206171</name>
</gene>
<organism evidence="1 2">
    <name type="scientific">Polyrhizophydium stewartii</name>
    <dbReference type="NCBI Taxonomy" id="2732419"/>
    <lineage>
        <taxon>Eukaryota</taxon>
        <taxon>Fungi</taxon>
        <taxon>Fungi incertae sedis</taxon>
        <taxon>Chytridiomycota</taxon>
        <taxon>Chytridiomycota incertae sedis</taxon>
        <taxon>Chytridiomycetes</taxon>
        <taxon>Rhizophydiales</taxon>
        <taxon>Rhizophydiales incertae sedis</taxon>
        <taxon>Polyrhizophydium</taxon>
    </lineage>
</organism>
<name>A0ABR4N3Y6_9FUNG</name>
<evidence type="ECO:0000313" key="1">
    <source>
        <dbReference type="EMBL" id="KAL2914227.1"/>
    </source>
</evidence>
<accession>A0ABR4N3Y6</accession>
<proteinExistence type="predicted"/>
<protein>
    <submittedName>
        <fullName evidence="1">Uncharacterized protein</fullName>
    </submittedName>
</protein>
<dbReference type="Proteomes" id="UP001527925">
    <property type="component" value="Unassembled WGS sequence"/>
</dbReference>
<dbReference type="EMBL" id="JADGIZ020000035">
    <property type="protein sequence ID" value="KAL2914227.1"/>
    <property type="molecule type" value="Genomic_DNA"/>
</dbReference>
<sequence length="186" mass="20664">MDPSTTTTAALPWRFAGCRDLVDMLERLPAELDAMIMKHAGSLAQFLHGRLPQPMSLQTLMLLWTECLIDNDVRGAQLLPLIDLKLHEFFVHSKKVAQTLTQRGYSVSIIQPYLGYGDIASNKLVDHVVKCPQAAPLLLPFLRRLCHRWQSSSFQFRLMCIAAAAAGDLAVLSKLMEGGPTTEDCT</sequence>
<reference evidence="1 2" key="1">
    <citation type="submission" date="2023-09" db="EMBL/GenBank/DDBJ databases">
        <title>Pangenome analysis of Batrachochytrium dendrobatidis and related Chytrids.</title>
        <authorList>
            <person name="Yacoub M.N."/>
            <person name="Stajich J.E."/>
            <person name="James T.Y."/>
        </authorList>
    </citation>
    <scope>NUCLEOTIDE SEQUENCE [LARGE SCALE GENOMIC DNA]</scope>
    <source>
        <strain evidence="1 2">JEL0888</strain>
    </source>
</reference>
<keyword evidence="2" id="KW-1185">Reference proteome</keyword>
<comment type="caution">
    <text evidence="1">The sequence shown here is derived from an EMBL/GenBank/DDBJ whole genome shotgun (WGS) entry which is preliminary data.</text>
</comment>
<evidence type="ECO:0000313" key="2">
    <source>
        <dbReference type="Proteomes" id="UP001527925"/>
    </source>
</evidence>